<proteinExistence type="predicted"/>
<dbReference type="OrthoDB" id="10450698at2759"/>
<evidence type="ECO:0000313" key="1">
    <source>
        <dbReference type="EMBL" id="GAU46831.1"/>
    </source>
</evidence>
<gene>
    <name evidence="1" type="ORF">TSUD_100490</name>
</gene>
<name>A0A2Z6NRW8_TRISU</name>
<protein>
    <submittedName>
        <fullName evidence="1">Uncharacterized protein</fullName>
    </submittedName>
</protein>
<keyword evidence="2" id="KW-1185">Reference proteome</keyword>
<dbReference type="AlphaFoldDB" id="A0A2Z6NRW8"/>
<accession>A0A2Z6NRW8</accession>
<dbReference type="EMBL" id="DF974255">
    <property type="protein sequence ID" value="GAU46831.1"/>
    <property type="molecule type" value="Genomic_DNA"/>
</dbReference>
<reference evidence="2" key="1">
    <citation type="journal article" date="2017" name="Front. Plant Sci.">
        <title>Climate Clever Clovers: New Paradigm to Reduce the Environmental Footprint of Ruminants by Breeding Low Methanogenic Forages Utilizing Haplotype Variation.</title>
        <authorList>
            <person name="Kaur P."/>
            <person name="Appels R."/>
            <person name="Bayer P.E."/>
            <person name="Keeble-Gagnere G."/>
            <person name="Wang J."/>
            <person name="Hirakawa H."/>
            <person name="Shirasawa K."/>
            <person name="Vercoe P."/>
            <person name="Stefanova K."/>
            <person name="Durmic Z."/>
            <person name="Nichols P."/>
            <person name="Revell C."/>
            <person name="Isobe S.N."/>
            <person name="Edwards D."/>
            <person name="Erskine W."/>
        </authorList>
    </citation>
    <scope>NUCLEOTIDE SEQUENCE [LARGE SCALE GENOMIC DNA]</scope>
    <source>
        <strain evidence="2">cv. Daliak</strain>
    </source>
</reference>
<organism evidence="1 2">
    <name type="scientific">Trifolium subterraneum</name>
    <name type="common">Subterranean clover</name>
    <dbReference type="NCBI Taxonomy" id="3900"/>
    <lineage>
        <taxon>Eukaryota</taxon>
        <taxon>Viridiplantae</taxon>
        <taxon>Streptophyta</taxon>
        <taxon>Embryophyta</taxon>
        <taxon>Tracheophyta</taxon>
        <taxon>Spermatophyta</taxon>
        <taxon>Magnoliopsida</taxon>
        <taxon>eudicotyledons</taxon>
        <taxon>Gunneridae</taxon>
        <taxon>Pentapetalae</taxon>
        <taxon>rosids</taxon>
        <taxon>fabids</taxon>
        <taxon>Fabales</taxon>
        <taxon>Fabaceae</taxon>
        <taxon>Papilionoideae</taxon>
        <taxon>50 kb inversion clade</taxon>
        <taxon>NPAAA clade</taxon>
        <taxon>Hologalegina</taxon>
        <taxon>IRL clade</taxon>
        <taxon>Trifolieae</taxon>
        <taxon>Trifolium</taxon>
    </lineage>
</organism>
<dbReference type="Proteomes" id="UP000242715">
    <property type="component" value="Unassembled WGS sequence"/>
</dbReference>
<sequence length="104" mass="11950">MARALGMSCYEHFTLDHERSFYISQDENESGYALNNQKNNDGTIYVIIHVNVRCQTKTVLEDVGAAVIDKNMIPIYAHVRGADLATQNFLLQDPWYVEVYELCF</sequence>
<evidence type="ECO:0000313" key="2">
    <source>
        <dbReference type="Proteomes" id="UP000242715"/>
    </source>
</evidence>